<dbReference type="AlphaFoldDB" id="A0A9X2A7R7"/>
<feature type="domain" description="Lipocalin-like" evidence="1">
    <location>
        <begin position="42"/>
        <end position="137"/>
    </location>
</feature>
<dbReference type="Pfam" id="PF13648">
    <property type="entry name" value="Lipocalin_4"/>
    <property type="match status" value="1"/>
</dbReference>
<evidence type="ECO:0000313" key="3">
    <source>
        <dbReference type="Proteomes" id="UP001139344"/>
    </source>
</evidence>
<dbReference type="Proteomes" id="UP001139344">
    <property type="component" value="Unassembled WGS sequence"/>
</dbReference>
<proteinExistence type="predicted"/>
<sequence length="169" mass="19688">MKVFKWITTLYAVIFFPSCNNEPDPFSLPENAMALIHGDSSKTWKIARRYNDNVRMNMGPCFLAYRQTFKSNQSVSDNNENRSDCGLSLKGSYEFKKGPKGHPYIKINSPDIPKLMNTDKDYKYFKILKLSEDTLKLSFKHNQYGSKSRTITDILVRENLDIGDRYFHH</sequence>
<comment type="caution">
    <text evidence="2">The sequence shown here is derived from an EMBL/GenBank/DDBJ whole genome shotgun (WGS) entry which is preliminary data.</text>
</comment>
<name>A0A9X2A7R7_9FLAO</name>
<organism evidence="2 3">
    <name type="scientific">Christiangramia crocea</name>
    <dbReference type="NCBI Taxonomy" id="2904124"/>
    <lineage>
        <taxon>Bacteria</taxon>
        <taxon>Pseudomonadati</taxon>
        <taxon>Bacteroidota</taxon>
        <taxon>Flavobacteriia</taxon>
        <taxon>Flavobacteriales</taxon>
        <taxon>Flavobacteriaceae</taxon>
        <taxon>Christiangramia</taxon>
    </lineage>
</organism>
<dbReference type="EMBL" id="JAJSON010000015">
    <property type="protein sequence ID" value="MCG9971088.1"/>
    <property type="molecule type" value="Genomic_DNA"/>
</dbReference>
<keyword evidence="3" id="KW-1185">Reference proteome</keyword>
<accession>A0A9X2A7R7</accession>
<evidence type="ECO:0000259" key="1">
    <source>
        <dbReference type="Pfam" id="PF13648"/>
    </source>
</evidence>
<evidence type="ECO:0000313" key="2">
    <source>
        <dbReference type="EMBL" id="MCG9971088.1"/>
    </source>
</evidence>
<dbReference type="InterPro" id="IPR024311">
    <property type="entry name" value="Lipocalin-like"/>
</dbReference>
<reference evidence="2" key="1">
    <citation type="submission" date="2021-12" db="EMBL/GenBank/DDBJ databases">
        <title>Description of Gramella crocea sp. nov., a new bacterium isolated from activated sludge.</title>
        <authorList>
            <person name="Zhang X."/>
        </authorList>
    </citation>
    <scope>NUCLEOTIDE SEQUENCE</scope>
    <source>
        <strain evidence="2">YB25</strain>
    </source>
</reference>
<dbReference type="RefSeq" id="WP_240097040.1">
    <property type="nucleotide sequence ID" value="NZ_JAJSON010000015.1"/>
</dbReference>
<protein>
    <submittedName>
        <fullName evidence="2">Lipocalin family protein</fullName>
    </submittedName>
</protein>
<gene>
    <name evidence="2" type="ORF">LU635_05505</name>
</gene>